<keyword evidence="1" id="KW-0812">Transmembrane</keyword>
<feature type="transmembrane region" description="Helical" evidence="1">
    <location>
        <begin position="71"/>
        <end position="91"/>
    </location>
</feature>
<dbReference type="EMBL" id="LT158599">
    <property type="protein sequence ID" value="CVK32033.1"/>
    <property type="molecule type" value="Genomic_DNA"/>
</dbReference>
<evidence type="ECO:0000313" key="2">
    <source>
        <dbReference type="EMBL" id="CVK32033.1"/>
    </source>
</evidence>
<dbReference type="Proteomes" id="UP000069850">
    <property type="component" value="Chromosome 1"/>
</dbReference>
<reference evidence="2 3" key="1">
    <citation type="submission" date="2016-01" db="EMBL/GenBank/DDBJ databases">
        <authorList>
            <person name="Manzoor S."/>
        </authorList>
    </citation>
    <scope>NUCLEOTIDE SEQUENCE [LARGE SCALE GENOMIC DNA]</scope>
    <source>
        <strain evidence="2">Methanoculleus sp MAB1</strain>
    </source>
</reference>
<evidence type="ECO:0000256" key="1">
    <source>
        <dbReference type="SAM" id="Phobius"/>
    </source>
</evidence>
<evidence type="ECO:0000313" key="3">
    <source>
        <dbReference type="Proteomes" id="UP000069850"/>
    </source>
</evidence>
<keyword evidence="1" id="KW-1133">Transmembrane helix</keyword>
<feature type="transmembrane region" description="Helical" evidence="1">
    <location>
        <begin position="37"/>
        <end position="59"/>
    </location>
</feature>
<organism evidence="2 3">
    <name type="scientific">Methanoculleus bourgensis</name>
    <dbReference type="NCBI Taxonomy" id="83986"/>
    <lineage>
        <taxon>Archaea</taxon>
        <taxon>Methanobacteriati</taxon>
        <taxon>Methanobacteriota</taxon>
        <taxon>Stenosarchaea group</taxon>
        <taxon>Methanomicrobia</taxon>
        <taxon>Methanomicrobiales</taxon>
        <taxon>Methanomicrobiaceae</taxon>
        <taxon>Methanoculleus</taxon>
    </lineage>
</organism>
<dbReference type="AlphaFoldDB" id="A0A0X3BJ44"/>
<name>A0A0X3BJ44_9EURY</name>
<keyword evidence="1" id="KW-0472">Membrane</keyword>
<gene>
    <name evidence="2" type="ORF">MMAB1_0819</name>
</gene>
<accession>A0A0X3BJ44</accession>
<dbReference type="KEGG" id="mema:MMAB1_0819"/>
<protein>
    <submittedName>
        <fullName evidence="2">Uncharacterized protein</fullName>
    </submittedName>
</protein>
<sequence>MWPRRCVPSSRQTASAYPRAARQIQPGARVVFLSMPFIPLSSLTLLAVSAGSQGVNMIYRFLWGGMPAVEFVYAGGSGILSSGLVFSVGWWGPGPPILPGDAAPASRLRHD</sequence>
<proteinExistence type="predicted"/>